<name>A0A0L6UD78_9BASI</name>
<evidence type="ECO:0000313" key="2">
    <source>
        <dbReference type="Proteomes" id="UP000037035"/>
    </source>
</evidence>
<dbReference type="AlphaFoldDB" id="A0A0L6UD78"/>
<dbReference type="Proteomes" id="UP000037035">
    <property type="component" value="Unassembled WGS sequence"/>
</dbReference>
<evidence type="ECO:0000313" key="1">
    <source>
        <dbReference type="EMBL" id="KNZ46471.1"/>
    </source>
</evidence>
<sequence length="319" mass="36981">MILEEAKTDRQAFFIHSFFLEEVSGDCVDKVYSFGEGGIDIQDFGDFNQGRRLWSSVWTQPSRKTETSCPGKINNNCNLKLSKPYLSPGLAWEAHEWLKPPFTLIHFVGILFSGYFNQMRISRKVLPFPNLISYQIVLPLIFILAQNWESFPFIYCLSHFEFLSNCYDSPDPIYLILGKIFFQVWDHCLAFKSLNTHFLKIHPPLQNSIFRSDHRTNTCQNHQQTSTLLLLYLKSINYKQKVMCSHTAIQFNQKITLKTIFIFGCRGKHKISCLQIDLKFTSFAIIDYFFVIHGAYVPTRAHTGKCKILDETLVCSSKP</sequence>
<keyword evidence="2" id="KW-1185">Reference proteome</keyword>
<dbReference type="VEuPathDB" id="FungiDB:VP01_722g2"/>
<dbReference type="EMBL" id="LAVV01012639">
    <property type="protein sequence ID" value="KNZ46471.1"/>
    <property type="molecule type" value="Genomic_DNA"/>
</dbReference>
<accession>A0A0L6UD78</accession>
<organism evidence="1 2">
    <name type="scientific">Puccinia sorghi</name>
    <dbReference type="NCBI Taxonomy" id="27349"/>
    <lineage>
        <taxon>Eukaryota</taxon>
        <taxon>Fungi</taxon>
        <taxon>Dikarya</taxon>
        <taxon>Basidiomycota</taxon>
        <taxon>Pucciniomycotina</taxon>
        <taxon>Pucciniomycetes</taxon>
        <taxon>Pucciniales</taxon>
        <taxon>Pucciniaceae</taxon>
        <taxon>Puccinia</taxon>
    </lineage>
</organism>
<reference evidence="1 2" key="1">
    <citation type="submission" date="2015-08" db="EMBL/GenBank/DDBJ databases">
        <title>Next Generation Sequencing and Analysis of the Genome of Puccinia sorghi L Schw, the Causal Agent of Maize Common Rust.</title>
        <authorList>
            <person name="Rochi L."/>
            <person name="Burguener G."/>
            <person name="Darino M."/>
            <person name="Turjanski A."/>
            <person name="Kreff E."/>
            <person name="Dieguez M.J."/>
            <person name="Sacco F."/>
        </authorList>
    </citation>
    <scope>NUCLEOTIDE SEQUENCE [LARGE SCALE GENOMIC DNA]</scope>
    <source>
        <strain evidence="1 2">RO10H11247</strain>
    </source>
</reference>
<comment type="caution">
    <text evidence="1">The sequence shown here is derived from an EMBL/GenBank/DDBJ whole genome shotgun (WGS) entry which is preliminary data.</text>
</comment>
<protein>
    <submittedName>
        <fullName evidence="1">Uncharacterized protein</fullName>
    </submittedName>
</protein>
<proteinExistence type="predicted"/>
<gene>
    <name evidence="1" type="ORF">VP01_722g2</name>
</gene>